<feature type="domain" description="Radical SAM core" evidence="17">
    <location>
        <begin position="41"/>
        <end position="282"/>
    </location>
</feature>
<dbReference type="PANTHER" id="PTHR13932:SF6">
    <property type="entry name" value="OXYGEN-INDEPENDENT COPROPORPHYRINOGEN III OXIDASE"/>
    <property type="match status" value="1"/>
</dbReference>
<dbReference type="PIRSF" id="PIRSF000167">
    <property type="entry name" value="HemN"/>
    <property type="match status" value="1"/>
</dbReference>
<evidence type="ECO:0000256" key="16">
    <source>
        <dbReference type="PIRSR" id="PIRSR000167-2"/>
    </source>
</evidence>
<keyword evidence="5 14" id="KW-0004">4Fe-4S</keyword>
<keyword evidence="10 14" id="KW-0408">Iron</keyword>
<comment type="similarity">
    <text evidence="3 14">Belongs to the anaerobic coproporphyrinogen-III oxidase family.</text>
</comment>
<keyword evidence="11 14" id="KW-0411">Iron-sulfur</keyword>
<dbReference type="GO" id="GO:0004109">
    <property type="term" value="F:coproporphyrinogen oxidase activity"/>
    <property type="evidence" value="ECO:0007669"/>
    <property type="project" value="InterPro"/>
</dbReference>
<comment type="pathway">
    <text evidence="2 14">Porphyrin-containing compound metabolism; protoporphyrin-IX biosynthesis; protoporphyrinogen-IX from coproporphyrinogen-III (AdoMet route): step 1/1.</text>
</comment>
<dbReference type="UniPathway" id="UPA00251">
    <property type="reaction ID" value="UER00323"/>
</dbReference>
<dbReference type="InterPro" id="IPR006638">
    <property type="entry name" value="Elp3/MiaA/NifB-like_rSAM"/>
</dbReference>
<evidence type="ECO:0000256" key="9">
    <source>
        <dbReference type="ARBA" id="ARBA00023002"/>
    </source>
</evidence>
<feature type="binding site" evidence="16">
    <location>
        <position position="56"/>
    </location>
    <ligand>
        <name>[4Fe-4S] cluster</name>
        <dbReference type="ChEBI" id="CHEBI:49883"/>
        <note>4Fe-4S-S-AdoMet</note>
    </ligand>
</feature>
<proteinExistence type="inferred from homology"/>
<dbReference type="Proteomes" id="UP000464468">
    <property type="component" value="Chromosome"/>
</dbReference>
<evidence type="ECO:0000256" key="15">
    <source>
        <dbReference type="PIRSR" id="PIRSR000167-1"/>
    </source>
</evidence>
<dbReference type="InterPro" id="IPR058240">
    <property type="entry name" value="rSAM_sf"/>
</dbReference>
<comment type="subunit">
    <text evidence="4">Monomer.</text>
</comment>
<evidence type="ECO:0000256" key="14">
    <source>
        <dbReference type="PIRNR" id="PIRNR000167"/>
    </source>
</evidence>
<dbReference type="GO" id="GO:0005737">
    <property type="term" value="C:cytoplasm"/>
    <property type="evidence" value="ECO:0007669"/>
    <property type="project" value="UniProtKB-SubCell"/>
</dbReference>
<name>A0A7Z2NXI0_9SPHN</name>
<evidence type="ECO:0000256" key="13">
    <source>
        <dbReference type="ARBA" id="ARBA00048321"/>
    </source>
</evidence>
<feature type="binding site" evidence="16">
    <location>
        <position position="60"/>
    </location>
    <ligand>
        <name>[4Fe-4S] cluster</name>
        <dbReference type="ChEBI" id="CHEBI:49883"/>
        <note>4Fe-4S-S-AdoMet</note>
    </ligand>
</feature>
<keyword evidence="8 14" id="KW-0479">Metal-binding</keyword>
<evidence type="ECO:0000256" key="5">
    <source>
        <dbReference type="ARBA" id="ARBA00022485"/>
    </source>
</evidence>
<organism evidence="18 19">
    <name type="scientific">Sphingomonas changnyeongensis</name>
    <dbReference type="NCBI Taxonomy" id="2698679"/>
    <lineage>
        <taxon>Bacteria</taxon>
        <taxon>Pseudomonadati</taxon>
        <taxon>Pseudomonadota</taxon>
        <taxon>Alphaproteobacteria</taxon>
        <taxon>Sphingomonadales</taxon>
        <taxon>Sphingomonadaceae</taxon>
        <taxon>Sphingomonas</taxon>
    </lineage>
</organism>
<comment type="subcellular location">
    <subcellularLocation>
        <location evidence="1 14">Cytoplasm</location>
    </subcellularLocation>
</comment>
<evidence type="ECO:0000256" key="7">
    <source>
        <dbReference type="ARBA" id="ARBA00022691"/>
    </source>
</evidence>
<keyword evidence="12 14" id="KW-0627">Porphyrin biosynthesis</keyword>
<evidence type="ECO:0000256" key="12">
    <source>
        <dbReference type="ARBA" id="ARBA00023244"/>
    </source>
</evidence>
<dbReference type="KEGG" id="schy:GVO57_10585"/>
<evidence type="ECO:0000256" key="2">
    <source>
        <dbReference type="ARBA" id="ARBA00004785"/>
    </source>
</evidence>
<feature type="binding site" evidence="15">
    <location>
        <position position="50"/>
    </location>
    <ligand>
        <name>S-adenosyl-L-methionine</name>
        <dbReference type="ChEBI" id="CHEBI:59789"/>
        <label>1</label>
    </ligand>
</feature>
<feature type="binding site" evidence="15">
    <location>
        <position position="139"/>
    </location>
    <ligand>
        <name>S-adenosyl-L-methionine</name>
        <dbReference type="ChEBI" id="CHEBI:59789"/>
        <label>1</label>
    </ligand>
</feature>
<dbReference type="SFLD" id="SFLDS00029">
    <property type="entry name" value="Radical_SAM"/>
    <property type="match status" value="1"/>
</dbReference>
<dbReference type="GO" id="GO:0051539">
    <property type="term" value="F:4 iron, 4 sulfur cluster binding"/>
    <property type="evidence" value="ECO:0007669"/>
    <property type="project" value="UniProtKB-KW"/>
</dbReference>
<dbReference type="GO" id="GO:0046872">
    <property type="term" value="F:metal ion binding"/>
    <property type="evidence" value="ECO:0007669"/>
    <property type="project" value="UniProtKB-KW"/>
</dbReference>
<dbReference type="RefSeq" id="WP_160593110.1">
    <property type="nucleotide sequence ID" value="NZ_CP047895.1"/>
</dbReference>
<feature type="binding site" evidence="15">
    <location>
        <position position="107"/>
    </location>
    <ligand>
        <name>S-adenosyl-L-methionine</name>
        <dbReference type="ChEBI" id="CHEBI:59789"/>
        <label>1</label>
    </ligand>
</feature>
<feature type="binding site" evidence="15">
    <location>
        <position position="178"/>
    </location>
    <ligand>
        <name>S-adenosyl-L-methionine</name>
        <dbReference type="ChEBI" id="CHEBI:59789"/>
        <label>2</label>
    </ligand>
</feature>
<dbReference type="SFLD" id="SFLDG01065">
    <property type="entry name" value="anaerobic_coproporphyrinogen-I"/>
    <property type="match status" value="1"/>
</dbReference>
<feature type="binding site" evidence="15">
    <location>
        <begin position="62"/>
        <end position="64"/>
    </location>
    <ligand>
        <name>S-adenosyl-L-methionine</name>
        <dbReference type="ChEBI" id="CHEBI:59789"/>
        <label>2</label>
    </ligand>
</feature>
<dbReference type="InterPro" id="IPR013785">
    <property type="entry name" value="Aldolase_TIM"/>
</dbReference>
<evidence type="ECO:0000256" key="10">
    <source>
        <dbReference type="ARBA" id="ARBA00023004"/>
    </source>
</evidence>
<protein>
    <recommendedName>
        <fullName evidence="14">Coproporphyrinogen-III oxidase</fullName>
        <ecNumber evidence="14">1.3.98.3</ecNumber>
    </recommendedName>
</protein>
<dbReference type="EMBL" id="CP047895">
    <property type="protein sequence ID" value="QHL91180.1"/>
    <property type="molecule type" value="Genomic_DNA"/>
</dbReference>
<comment type="catalytic activity">
    <reaction evidence="13 14">
        <text>coproporphyrinogen III + 2 S-adenosyl-L-methionine = protoporphyrinogen IX + 2 5'-deoxyadenosine + 2 L-methionine + 2 CO2</text>
        <dbReference type="Rhea" id="RHEA:15425"/>
        <dbReference type="ChEBI" id="CHEBI:16526"/>
        <dbReference type="ChEBI" id="CHEBI:17319"/>
        <dbReference type="ChEBI" id="CHEBI:57307"/>
        <dbReference type="ChEBI" id="CHEBI:57309"/>
        <dbReference type="ChEBI" id="CHEBI:57844"/>
        <dbReference type="ChEBI" id="CHEBI:59789"/>
        <dbReference type="EC" id="1.3.98.3"/>
    </reaction>
</comment>
<sequence length="439" mass="47756">MWPYHSDLLARPVPRYTSYPTAAEFTEGVERSAHDAALAAIAPGAEVSLYLHIPYCHEICWYCGCNTGAANRSARLTAYLDALSAEIDLLARRVAARVRVGRIAFGGGSPNAISAEAMAGLVAQLRDRFDAPAPILSVELDPRSWSSEWEAMLATCGFQRASLGVQTFAAEVQARIGRVQPTELIAEVTAGLRRAGVASINHDLMYGLPGQDIAALEDSIHQSVALGADRLAVFGYAHVPHMLPRQRRIDASQLPDGYARFRQAAFAYHLLARHGYVPVGFDHFAKPTDPVGRAVKEDRIFRNFQGFTDDTSQYLLGLGASAISQFPHLIVQNDKSAGRYRMNVTAELLATERGVARDGEDQLRGRIIEHLLCRGHAKVPAGRFVDALDRLTPFADAGLVTLGNGEVRIAPSALAYARGIAACFDRHREPGQRQFSSAV</sequence>
<feature type="binding site" evidence="15">
    <location>
        <position position="166"/>
    </location>
    <ligand>
        <name>S-adenosyl-L-methionine</name>
        <dbReference type="ChEBI" id="CHEBI:59789"/>
        <label>2</label>
    </ligand>
</feature>
<reference evidence="18 19" key="1">
    <citation type="submission" date="2020-01" db="EMBL/GenBank/DDBJ databases">
        <title>Sphingomonas sp. C33 whole genome sequece.</title>
        <authorList>
            <person name="Park C."/>
        </authorList>
    </citation>
    <scope>NUCLEOTIDE SEQUENCE [LARGE SCALE GENOMIC DNA]</scope>
    <source>
        <strain evidence="18 19">C33</strain>
    </source>
</reference>
<evidence type="ECO:0000259" key="17">
    <source>
        <dbReference type="PROSITE" id="PS51918"/>
    </source>
</evidence>
<dbReference type="PANTHER" id="PTHR13932">
    <property type="entry name" value="COPROPORPHYRINIGEN III OXIDASE"/>
    <property type="match status" value="1"/>
</dbReference>
<evidence type="ECO:0000313" key="18">
    <source>
        <dbReference type="EMBL" id="QHL91180.1"/>
    </source>
</evidence>
<keyword evidence="19" id="KW-1185">Reference proteome</keyword>
<feature type="binding site" evidence="16">
    <location>
        <position position="63"/>
    </location>
    <ligand>
        <name>[4Fe-4S] cluster</name>
        <dbReference type="ChEBI" id="CHEBI:49883"/>
        <note>4Fe-4S-S-AdoMet</note>
    </ligand>
</feature>
<keyword evidence="7 14" id="KW-0949">S-adenosyl-L-methionine</keyword>
<feature type="binding site" evidence="15">
    <location>
        <position position="323"/>
    </location>
    <ligand>
        <name>S-adenosyl-L-methionine</name>
        <dbReference type="ChEBI" id="CHEBI:59789"/>
        <label>1</label>
    </ligand>
</feature>
<dbReference type="EC" id="1.3.98.3" evidence="14"/>
<keyword evidence="9 14" id="KW-0560">Oxidoreductase</keyword>
<dbReference type="PROSITE" id="PS51918">
    <property type="entry name" value="RADICAL_SAM"/>
    <property type="match status" value="1"/>
</dbReference>
<dbReference type="AlphaFoldDB" id="A0A7Z2NXI0"/>
<dbReference type="InterPro" id="IPR007197">
    <property type="entry name" value="rSAM"/>
</dbReference>
<dbReference type="SUPFAM" id="SSF102114">
    <property type="entry name" value="Radical SAM enzymes"/>
    <property type="match status" value="1"/>
</dbReference>
<accession>A0A7Z2NXI0</accession>
<dbReference type="Gene3D" id="3.20.20.70">
    <property type="entry name" value="Aldolase class I"/>
    <property type="match status" value="1"/>
</dbReference>
<evidence type="ECO:0000256" key="11">
    <source>
        <dbReference type="ARBA" id="ARBA00023014"/>
    </source>
</evidence>
<dbReference type="InterPro" id="IPR034505">
    <property type="entry name" value="Coproporphyrinogen-III_oxidase"/>
</dbReference>
<evidence type="ECO:0000256" key="4">
    <source>
        <dbReference type="ARBA" id="ARBA00011245"/>
    </source>
</evidence>
<evidence type="ECO:0000313" key="19">
    <source>
        <dbReference type="Proteomes" id="UP000464468"/>
    </source>
</evidence>
<keyword evidence="6 14" id="KW-0963">Cytoplasm</keyword>
<feature type="binding site" evidence="15">
    <location>
        <position position="203"/>
    </location>
    <ligand>
        <name>S-adenosyl-L-methionine</name>
        <dbReference type="ChEBI" id="CHEBI:59789"/>
        <label>2</label>
    </ligand>
</feature>
<dbReference type="Pfam" id="PF04055">
    <property type="entry name" value="Radical_SAM"/>
    <property type="match status" value="1"/>
</dbReference>
<evidence type="ECO:0000256" key="3">
    <source>
        <dbReference type="ARBA" id="ARBA00005493"/>
    </source>
</evidence>
<dbReference type="NCBIfam" id="TIGR00538">
    <property type="entry name" value="hemN"/>
    <property type="match status" value="1"/>
</dbReference>
<evidence type="ECO:0000256" key="8">
    <source>
        <dbReference type="ARBA" id="ARBA00022723"/>
    </source>
</evidence>
<evidence type="ECO:0000256" key="6">
    <source>
        <dbReference type="ARBA" id="ARBA00022490"/>
    </source>
</evidence>
<dbReference type="Gene3D" id="1.10.10.920">
    <property type="match status" value="1"/>
</dbReference>
<dbReference type="InterPro" id="IPR004558">
    <property type="entry name" value="Coprogen_oxidase_HemN"/>
</dbReference>
<dbReference type="GO" id="GO:0006782">
    <property type="term" value="P:protoporphyrinogen IX biosynthetic process"/>
    <property type="evidence" value="ECO:0007669"/>
    <property type="project" value="UniProtKB-UniPathway"/>
</dbReference>
<feature type="binding site" evidence="15">
    <location>
        <position position="237"/>
    </location>
    <ligand>
        <name>S-adenosyl-L-methionine</name>
        <dbReference type="ChEBI" id="CHEBI:59789"/>
        <label>2</label>
    </ligand>
</feature>
<comment type="cofactor">
    <cofactor evidence="14 16">
        <name>[4Fe-4S] cluster</name>
        <dbReference type="ChEBI" id="CHEBI:49883"/>
    </cofactor>
    <text evidence="14 16">Binds 1 [4Fe-4S] cluster. The cluster is coordinated with 3 cysteines and an exchangeable S-adenosyl-L-methionine.</text>
</comment>
<dbReference type="SMART" id="SM00729">
    <property type="entry name" value="Elp3"/>
    <property type="match status" value="1"/>
</dbReference>
<gene>
    <name evidence="18" type="primary">hemN</name>
    <name evidence="18" type="ORF">GVO57_10585</name>
</gene>
<dbReference type="GO" id="GO:0051989">
    <property type="term" value="F:coproporphyrinogen dehydrogenase activity"/>
    <property type="evidence" value="ECO:0007669"/>
    <property type="project" value="UniProtKB-EC"/>
</dbReference>
<evidence type="ECO:0000256" key="1">
    <source>
        <dbReference type="ARBA" id="ARBA00004496"/>
    </source>
</evidence>